<name>A0ABM9R765_BIFLI</name>
<reference evidence="3 4" key="1">
    <citation type="submission" date="2014-09" db="EMBL/GenBank/DDBJ databases">
        <authorList>
            <person name="Bertelli C."/>
        </authorList>
    </citation>
    <scope>NUCLEOTIDE SEQUENCE [LARGE SCALE GENOMIC DNA]</scope>
    <source>
        <strain evidence="3 4">BIC1401111250</strain>
    </source>
</reference>
<feature type="transmembrane region" description="Helical" evidence="1">
    <location>
        <begin position="250"/>
        <end position="270"/>
    </location>
</feature>
<feature type="transmembrane region" description="Helical" evidence="1">
    <location>
        <begin position="133"/>
        <end position="151"/>
    </location>
</feature>
<organism evidence="3 4">
    <name type="scientific">Bifidobacterium longum subsp. infantis</name>
    <dbReference type="NCBI Taxonomy" id="1682"/>
    <lineage>
        <taxon>Bacteria</taxon>
        <taxon>Bacillati</taxon>
        <taxon>Actinomycetota</taxon>
        <taxon>Actinomycetes</taxon>
        <taxon>Bifidobacteriales</taxon>
        <taxon>Bifidobacteriaceae</taxon>
        <taxon>Bifidobacterium</taxon>
    </lineage>
</organism>
<keyword evidence="4" id="KW-1185">Reference proteome</keyword>
<dbReference type="Pfam" id="PF01757">
    <property type="entry name" value="Acyl_transf_3"/>
    <property type="match status" value="1"/>
</dbReference>
<feature type="transmembrane region" description="Helical" evidence="1">
    <location>
        <begin position="189"/>
        <end position="206"/>
    </location>
</feature>
<feature type="domain" description="Acyltransferase 3" evidence="2">
    <location>
        <begin position="31"/>
        <end position="332"/>
    </location>
</feature>
<accession>A0ABM9R765</accession>
<evidence type="ECO:0000259" key="2">
    <source>
        <dbReference type="Pfam" id="PF01757"/>
    </source>
</evidence>
<proteinExistence type="predicted"/>
<feature type="transmembrane region" description="Helical" evidence="1">
    <location>
        <begin position="163"/>
        <end position="183"/>
    </location>
</feature>
<keyword evidence="1" id="KW-0812">Transmembrane</keyword>
<keyword evidence="1" id="KW-1133">Transmembrane helix</keyword>
<keyword evidence="3" id="KW-0012">Acyltransferase</keyword>
<comment type="caution">
    <text evidence="3">The sequence shown here is derived from an EMBL/GenBank/DDBJ whole genome shotgun (WGS) entry which is preliminary data.</text>
</comment>
<feature type="transmembrane region" description="Helical" evidence="1">
    <location>
        <begin position="98"/>
        <end position="113"/>
    </location>
</feature>
<dbReference type="EMBL" id="CCWP01000045">
    <property type="protein sequence ID" value="CEF05819.1"/>
    <property type="molecule type" value="Genomic_DNA"/>
</dbReference>
<dbReference type="InterPro" id="IPR002656">
    <property type="entry name" value="Acyl_transf_3_dom"/>
</dbReference>
<feature type="transmembrane region" description="Helical" evidence="1">
    <location>
        <begin position="314"/>
        <end position="335"/>
    </location>
</feature>
<feature type="transmembrane region" description="Helical" evidence="1">
    <location>
        <begin position="218"/>
        <end position="238"/>
    </location>
</feature>
<gene>
    <name evidence="3" type="ORF">BLIC_c02261</name>
</gene>
<keyword evidence="1" id="KW-0472">Membrane</keyword>
<protein>
    <submittedName>
        <fullName evidence="3">Acyltransferase family protein</fullName>
    </submittedName>
</protein>
<evidence type="ECO:0000313" key="3">
    <source>
        <dbReference type="EMBL" id="CEF05819.1"/>
    </source>
</evidence>
<evidence type="ECO:0000313" key="4">
    <source>
        <dbReference type="Proteomes" id="UP000043107"/>
    </source>
</evidence>
<dbReference type="GO" id="GO:0016746">
    <property type="term" value="F:acyltransferase activity"/>
    <property type="evidence" value="ECO:0007669"/>
    <property type="project" value="UniProtKB-KW"/>
</dbReference>
<dbReference type="Proteomes" id="UP000043107">
    <property type="component" value="Unassembled WGS sequence"/>
</dbReference>
<sequence>MFPATVFVSVASGHLTLLAVGQVLQRSLELAHHFIGHNGYDVLKLPLGPERIFFQLVMAGGGKVGAVIFFSISAWFFLDREQTIKSNLKRVWIMERELLFWSLCLVAFYLVFDRADLSMKLMVKSVMPLSMGVWWYATAYAIFLALLPFLAKGLKALGREYHLALATTVLVIWGLTSFIPGMIKINDGFFGFIYLFILISAYKWYMEPFTTKQVWLTTGIRLDFFLLYTCVSITLSLLRHDMGIYITGDWRLPVIMVGFGMFLLFGRVTFHNRTINRIAQSAFAVYLITDYAASMKLLWARLLNLQNLYQQPLAILQILGILPAIYAVCTLLDFIRQALFAATIDRRRGHWFELLWDKVSIRVHNHSRTPMTDSSDTQAR</sequence>
<feature type="transmembrane region" description="Helical" evidence="1">
    <location>
        <begin position="282"/>
        <end position="302"/>
    </location>
</feature>
<keyword evidence="3" id="KW-0808">Transferase</keyword>
<feature type="transmembrane region" description="Helical" evidence="1">
    <location>
        <begin position="52"/>
        <end position="78"/>
    </location>
</feature>
<evidence type="ECO:0000256" key="1">
    <source>
        <dbReference type="SAM" id="Phobius"/>
    </source>
</evidence>